<gene>
    <name evidence="2" type="ORF">BN2458_PEG1481</name>
</gene>
<keyword evidence="1" id="KW-1133">Transmembrane helix</keyword>
<proteinExistence type="predicted"/>
<accession>A0A0S4PWI0</accession>
<reference evidence="3" key="1">
    <citation type="submission" date="2015-11" db="EMBL/GenBank/DDBJ databases">
        <authorList>
            <person name="Anvar S.Y."/>
        </authorList>
    </citation>
    <scope>NUCLEOTIDE SEQUENCE [LARGE SCALE GENOMIC DNA]</scope>
</reference>
<dbReference type="EMBL" id="LN907858">
    <property type="protein sequence ID" value="CUU40364.1"/>
    <property type="molecule type" value="Genomic_DNA"/>
</dbReference>
<keyword evidence="1" id="KW-0812">Transmembrane</keyword>
<feature type="transmembrane region" description="Helical" evidence="1">
    <location>
        <begin position="6"/>
        <end position="27"/>
    </location>
</feature>
<protein>
    <submittedName>
        <fullName evidence="2">Uncharacterized protein</fullName>
    </submittedName>
</protein>
<name>A0A0S4PWI0_9HELI</name>
<evidence type="ECO:0000256" key="1">
    <source>
        <dbReference type="SAM" id="Phobius"/>
    </source>
</evidence>
<dbReference type="AlphaFoldDB" id="A0A0S4PWI0"/>
<sequence length="38" mass="4528">MDLYSLTQTLFFFLLFFALINILYLHLKHIALQMPLLA</sequence>
<keyword evidence="1" id="KW-0472">Membrane</keyword>
<evidence type="ECO:0000313" key="3">
    <source>
        <dbReference type="Proteomes" id="UP000064525"/>
    </source>
</evidence>
<dbReference type="Proteomes" id="UP000064525">
    <property type="component" value="Chromosome I"/>
</dbReference>
<dbReference type="KEGG" id="hty:BN2458_PEG1481"/>
<organism evidence="2 3">
    <name type="scientific">Helicobacter typhlonius</name>
    <dbReference type="NCBI Taxonomy" id="76936"/>
    <lineage>
        <taxon>Bacteria</taxon>
        <taxon>Pseudomonadati</taxon>
        <taxon>Campylobacterota</taxon>
        <taxon>Epsilonproteobacteria</taxon>
        <taxon>Campylobacterales</taxon>
        <taxon>Helicobacteraceae</taxon>
        <taxon>Helicobacter</taxon>
    </lineage>
</organism>
<evidence type="ECO:0000313" key="2">
    <source>
        <dbReference type="EMBL" id="CUU40364.1"/>
    </source>
</evidence>